<evidence type="ECO:0000313" key="4">
    <source>
        <dbReference type="Proteomes" id="UP000261111"/>
    </source>
</evidence>
<dbReference type="InterPro" id="IPR029322">
    <property type="entry name" value="DUF4474"/>
</dbReference>
<sequence>MRMYLIITSFIVILLLLCAFFCIRRKRSLTKVRKMSCTKKCSLLNELAEPFGFTYQFVQDIFTTSTDAWQKESGCGEFYDQTALSANMVFDREPVYFNYRGKTWLIEFWKGQYGISTGAEAGIYHADTIVPPALRRQTIFPAAEPDEMLPVRLRLMGPECPFFNLSQTHWRPGGFVMGTCTQPEDLLLEAVLTFPEESMCRAFTRALIGLGYKDSEILAYGTTVQFYLTDPKVPGVPWDTWVQSYVLWKSRFACRLYLWITRPFYSTADRLLFLYYLSPFLFRKTLRIRRIGKRTRRHS</sequence>
<keyword evidence="1" id="KW-0472">Membrane</keyword>
<keyword evidence="1" id="KW-1133">Transmembrane helix</keyword>
<feature type="transmembrane region" description="Helical" evidence="1">
    <location>
        <begin position="6"/>
        <end position="23"/>
    </location>
</feature>
<dbReference type="AlphaFoldDB" id="A0A3E2WM66"/>
<dbReference type="EMBL" id="QVIA01000021">
    <property type="protein sequence ID" value="RGC28222.1"/>
    <property type="molecule type" value="Genomic_DNA"/>
</dbReference>
<evidence type="ECO:0000313" key="3">
    <source>
        <dbReference type="EMBL" id="RGC28222.1"/>
    </source>
</evidence>
<accession>A0A3E2WM66</accession>
<protein>
    <submittedName>
        <fullName evidence="3">DUF4474 domain-containing protein</fullName>
    </submittedName>
</protein>
<keyword evidence="1" id="KW-0812">Transmembrane</keyword>
<reference evidence="3 4" key="1">
    <citation type="submission" date="2018-08" db="EMBL/GenBank/DDBJ databases">
        <title>A genome reference for cultivated species of the human gut microbiota.</title>
        <authorList>
            <person name="Zou Y."/>
            <person name="Xue W."/>
            <person name="Luo G."/>
        </authorList>
    </citation>
    <scope>NUCLEOTIDE SEQUENCE [LARGE SCALE GENOMIC DNA]</scope>
    <source>
        <strain evidence="3 4">AF19-21</strain>
    </source>
</reference>
<evidence type="ECO:0000256" key="1">
    <source>
        <dbReference type="SAM" id="Phobius"/>
    </source>
</evidence>
<name>A0A3E2WM66_9FIRM</name>
<gene>
    <name evidence="3" type="ORF">DWX41_16990</name>
</gene>
<dbReference type="Proteomes" id="UP000261111">
    <property type="component" value="Unassembled WGS sequence"/>
</dbReference>
<dbReference type="Pfam" id="PF14751">
    <property type="entry name" value="DUF4474"/>
    <property type="match status" value="1"/>
</dbReference>
<evidence type="ECO:0000259" key="2">
    <source>
        <dbReference type="Pfam" id="PF14751"/>
    </source>
</evidence>
<proteinExistence type="predicted"/>
<feature type="domain" description="DUF4474" evidence="2">
    <location>
        <begin position="44"/>
        <end position="282"/>
    </location>
</feature>
<comment type="caution">
    <text evidence="3">The sequence shown here is derived from an EMBL/GenBank/DDBJ whole genome shotgun (WGS) entry which is preliminary data.</text>
</comment>
<organism evidence="3 4">
    <name type="scientific">Hungatella hathewayi</name>
    <dbReference type="NCBI Taxonomy" id="154046"/>
    <lineage>
        <taxon>Bacteria</taxon>
        <taxon>Bacillati</taxon>
        <taxon>Bacillota</taxon>
        <taxon>Clostridia</taxon>
        <taxon>Lachnospirales</taxon>
        <taxon>Lachnospiraceae</taxon>
        <taxon>Hungatella</taxon>
    </lineage>
</organism>